<name>A0A392UFL3_9FABA</name>
<organism evidence="2 3">
    <name type="scientific">Trifolium medium</name>
    <dbReference type="NCBI Taxonomy" id="97028"/>
    <lineage>
        <taxon>Eukaryota</taxon>
        <taxon>Viridiplantae</taxon>
        <taxon>Streptophyta</taxon>
        <taxon>Embryophyta</taxon>
        <taxon>Tracheophyta</taxon>
        <taxon>Spermatophyta</taxon>
        <taxon>Magnoliopsida</taxon>
        <taxon>eudicotyledons</taxon>
        <taxon>Gunneridae</taxon>
        <taxon>Pentapetalae</taxon>
        <taxon>rosids</taxon>
        <taxon>fabids</taxon>
        <taxon>Fabales</taxon>
        <taxon>Fabaceae</taxon>
        <taxon>Papilionoideae</taxon>
        <taxon>50 kb inversion clade</taxon>
        <taxon>NPAAA clade</taxon>
        <taxon>Hologalegina</taxon>
        <taxon>IRL clade</taxon>
        <taxon>Trifolieae</taxon>
        <taxon>Trifolium</taxon>
    </lineage>
</organism>
<evidence type="ECO:0000256" key="1">
    <source>
        <dbReference type="SAM" id="MobiDB-lite"/>
    </source>
</evidence>
<dbReference type="AlphaFoldDB" id="A0A392UFL3"/>
<evidence type="ECO:0000313" key="2">
    <source>
        <dbReference type="EMBL" id="MCI71206.1"/>
    </source>
</evidence>
<feature type="region of interest" description="Disordered" evidence="1">
    <location>
        <begin position="1"/>
        <end position="20"/>
    </location>
</feature>
<proteinExistence type="predicted"/>
<accession>A0A392UFL3</accession>
<sequence>MKGMQIEAQEPVGNGGDVMNGTEEREIVGRVQGLVSAGEDHIGNMGQRVLGLIVKSHIA</sequence>
<comment type="caution">
    <text evidence="2">The sequence shown here is derived from an EMBL/GenBank/DDBJ whole genome shotgun (WGS) entry which is preliminary data.</text>
</comment>
<reference evidence="2 3" key="1">
    <citation type="journal article" date="2018" name="Front. Plant Sci.">
        <title>Red Clover (Trifolium pratense) and Zigzag Clover (T. medium) - A Picture of Genomic Similarities and Differences.</title>
        <authorList>
            <person name="Dluhosova J."/>
            <person name="Istvanek J."/>
            <person name="Nedelnik J."/>
            <person name="Repkova J."/>
        </authorList>
    </citation>
    <scope>NUCLEOTIDE SEQUENCE [LARGE SCALE GENOMIC DNA]</scope>
    <source>
        <strain evidence="3">cv. 10/8</strain>
        <tissue evidence="2">Leaf</tissue>
    </source>
</reference>
<dbReference type="EMBL" id="LXQA010791794">
    <property type="protein sequence ID" value="MCI71206.1"/>
    <property type="molecule type" value="Genomic_DNA"/>
</dbReference>
<dbReference type="Proteomes" id="UP000265520">
    <property type="component" value="Unassembled WGS sequence"/>
</dbReference>
<keyword evidence="3" id="KW-1185">Reference proteome</keyword>
<evidence type="ECO:0000313" key="3">
    <source>
        <dbReference type="Proteomes" id="UP000265520"/>
    </source>
</evidence>
<protein>
    <submittedName>
        <fullName evidence="2">Uncharacterized protein</fullName>
    </submittedName>
</protein>